<accession>A0A1F5ZA92</accession>
<dbReference type="AlphaFoldDB" id="A0A1F5ZA92"/>
<reference evidence="2 3" key="1">
    <citation type="journal article" date="2016" name="Nat. Commun.">
        <title>Thousands of microbial genomes shed light on interconnected biogeochemical processes in an aquifer system.</title>
        <authorList>
            <person name="Anantharaman K."/>
            <person name="Brown C.T."/>
            <person name="Hug L.A."/>
            <person name="Sharon I."/>
            <person name="Castelle C.J."/>
            <person name="Probst A.J."/>
            <person name="Thomas B.C."/>
            <person name="Singh A."/>
            <person name="Wilkins M.J."/>
            <person name="Karaoz U."/>
            <person name="Brodie E.L."/>
            <person name="Williams K.H."/>
            <person name="Hubbard S.S."/>
            <person name="Banfield J.F."/>
        </authorList>
    </citation>
    <scope>NUCLEOTIDE SEQUENCE [LARGE SCALE GENOMIC DNA]</scope>
</reference>
<proteinExistence type="predicted"/>
<dbReference type="EMBL" id="MFJC01000022">
    <property type="protein sequence ID" value="OGG09376.1"/>
    <property type="molecule type" value="Genomic_DNA"/>
</dbReference>
<dbReference type="Gene3D" id="3.10.180.10">
    <property type="entry name" value="2,3-Dihydroxybiphenyl 1,2-Dioxygenase, domain 1"/>
    <property type="match status" value="1"/>
</dbReference>
<evidence type="ECO:0000313" key="3">
    <source>
        <dbReference type="Proteomes" id="UP000176854"/>
    </source>
</evidence>
<dbReference type="InterPro" id="IPR041581">
    <property type="entry name" value="Glyoxalase_6"/>
</dbReference>
<dbReference type="Proteomes" id="UP000176854">
    <property type="component" value="Unassembled WGS sequence"/>
</dbReference>
<sequence length="76" mass="8704">MTVGKHSEIKGVAKEPQRLIINFETNAVKKEFDRIKKLGAKVIAEPYQMMDSWIATFADPDGNYFQLMSPWVSDKN</sequence>
<organism evidence="2 3">
    <name type="scientific">Candidatus Gottesmanbacteria bacterium RBG_16_43_7</name>
    <dbReference type="NCBI Taxonomy" id="1798373"/>
    <lineage>
        <taxon>Bacteria</taxon>
        <taxon>Candidatus Gottesmaniibacteriota</taxon>
    </lineage>
</organism>
<gene>
    <name evidence="2" type="ORF">A2154_01130</name>
</gene>
<dbReference type="Pfam" id="PF18029">
    <property type="entry name" value="Glyoxalase_6"/>
    <property type="match status" value="1"/>
</dbReference>
<evidence type="ECO:0000259" key="1">
    <source>
        <dbReference type="PROSITE" id="PS51819"/>
    </source>
</evidence>
<evidence type="ECO:0000313" key="2">
    <source>
        <dbReference type="EMBL" id="OGG09376.1"/>
    </source>
</evidence>
<comment type="caution">
    <text evidence="2">The sequence shown here is derived from an EMBL/GenBank/DDBJ whole genome shotgun (WGS) entry which is preliminary data.</text>
</comment>
<dbReference type="InterPro" id="IPR037523">
    <property type="entry name" value="VOC_core"/>
</dbReference>
<dbReference type="PROSITE" id="PS51819">
    <property type="entry name" value="VOC"/>
    <property type="match status" value="1"/>
</dbReference>
<protein>
    <recommendedName>
        <fullName evidence="1">VOC domain-containing protein</fullName>
    </recommendedName>
</protein>
<name>A0A1F5ZA92_9BACT</name>
<dbReference type="SUPFAM" id="SSF54593">
    <property type="entry name" value="Glyoxalase/Bleomycin resistance protein/Dihydroxybiphenyl dioxygenase"/>
    <property type="match status" value="1"/>
</dbReference>
<dbReference type="InterPro" id="IPR029068">
    <property type="entry name" value="Glyas_Bleomycin-R_OHBP_Dase"/>
</dbReference>
<feature type="domain" description="VOC" evidence="1">
    <location>
        <begin position="1"/>
        <end position="70"/>
    </location>
</feature>